<sequence>MAANSRIKPVERATQRTWDEWLRFMDGSEPNKNGTASLVVDQMGLQTLELNEEARERWASIVRRFLETT</sequence>
<comment type="caution">
    <text evidence="1">The sequence shown here is derived from an EMBL/GenBank/DDBJ whole genome shotgun (WGS) entry which is preliminary data.</text>
</comment>
<name>A0A543P004_9ACTN</name>
<evidence type="ECO:0000313" key="2">
    <source>
        <dbReference type="Proteomes" id="UP000319865"/>
    </source>
</evidence>
<dbReference type="RefSeq" id="WP_142027398.1">
    <property type="nucleotide sequence ID" value="NZ_VFQE01000002.1"/>
</dbReference>
<evidence type="ECO:0000313" key="1">
    <source>
        <dbReference type="EMBL" id="TQN37429.1"/>
    </source>
</evidence>
<accession>A0A543P004</accession>
<dbReference type="OrthoDB" id="3837807at2"/>
<reference evidence="1 2" key="1">
    <citation type="submission" date="2019-06" db="EMBL/GenBank/DDBJ databases">
        <title>Sequencing the genomes of 1000 actinobacteria strains.</title>
        <authorList>
            <person name="Klenk H.-P."/>
        </authorList>
    </citation>
    <scope>NUCLEOTIDE SEQUENCE [LARGE SCALE GENOMIC DNA]</scope>
    <source>
        <strain evidence="1 2">DSM 46837</strain>
    </source>
</reference>
<keyword evidence="2" id="KW-1185">Reference proteome</keyword>
<gene>
    <name evidence="1" type="ORF">FHU33_4080</name>
</gene>
<organism evidence="1 2">
    <name type="scientific">Blastococcus colisei</name>
    <dbReference type="NCBI Taxonomy" id="1564162"/>
    <lineage>
        <taxon>Bacteria</taxon>
        <taxon>Bacillati</taxon>
        <taxon>Actinomycetota</taxon>
        <taxon>Actinomycetes</taxon>
        <taxon>Geodermatophilales</taxon>
        <taxon>Geodermatophilaceae</taxon>
        <taxon>Blastococcus</taxon>
    </lineage>
</organism>
<protein>
    <submittedName>
        <fullName evidence="1">Uncharacterized protein</fullName>
    </submittedName>
</protein>
<dbReference type="Proteomes" id="UP000319865">
    <property type="component" value="Unassembled WGS sequence"/>
</dbReference>
<proteinExistence type="predicted"/>
<dbReference type="EMBL" id="VFQE01000002">
    <property type="protein sequence ID" value="TQN37429.1"/>
    <property type="molecule type" value="Genomic_DNA"/>
</dbReference>
<dbReference type="AlphaFoldDB" id="A0A543P004"/>